<keyword evidence="2" id="KW-0238">DNA-binding</keyword>
<dbReference type="CDD" id="cd00038">
    <property type="entry name" value="CAP_ED"/>
    <property type="match status" value="1"/>
</dbReference>
<dbReference type="InterPro" id="IPR036388">
    <property type="entry name" value="WH-like_DNA-bd_sf"/>
</dbReference>
<dbReference type="Pfam" id="PF13545">
    <property type="entry name" value="HTH_Crp_2"/>
    <property type="match status" value="1"/>
</dbReference>
<dbReference type="InterPro" id="IPR014710">
    <property type="entry name" value="RmlC-like_jellyroll"/>
</dbReference>
<name>A0ABW1WZV8_9ACTN</name>
<organism evidence="6 7">
    <name type="scientific">Luteococcus sanguinis</name>
    <dbReference type="NCBI Taxonomy" id="174038"/>
    <lineage>
        <taxon>Bacteria</taxon>
        <taxon>Bacillati</taxon>
        <taxon>Actinomycetota</taxon>
        <taxon>Actinomycetes</taxon>
        <taxon>Propionibacteriales</taxon>
        <taxon>Propionibacteriaceae</taxon>
        <taxon>Luteococcus</taxon>
    </lineage>
</organism>
<evidence type="ECO:0000313" key="7">
    <source>
        <dbReference type="Proteomes" id="UP001596266"/>
    </source>
</evidence>
<evidence type="ECO:0000256" key="2">
    <source>
        <dbReference type="ARBA" id="ARBA00023125"/>
    </source>
</evidence>
<dbReference type="SUPFAM" id="SSF46785">
    <property type="entry name" value="Winged helix' DNA-binding domain"/>
    <property type="match status" value="1"/>
</dbReference>
<dbReference type="InterPro" id="IPR050397">
    <property type="entry name" value="Env_Response_Regulators"/>
</dbReference>
<dbReference type="RefSeq" id="WP_343884223.1">
    <property type="nucleotide sequence ID" value="NZ_BAAAKI010000001.1"/>
</dbReference>
<gene>
    <name evidence="6" type="ORF">ACFP57_07230</name>
</gene>
<evidence type="ECO:0000259" key="4">
    <source>
        <dbReference type="PROSITE" id="PS50042"/>
    </source>
</evidence>
<reference evidence="7" key="1">
    <citation type="journal article" date="2019" name="Int. J. Syst. Evol. Microbiol.">
        <title>The Global Catalogue of Microorganisms (GCM) 10K type strain sequencing project: providing services to taxonomists for standard genome sequencing and annotation.</title>
        <authorList>
            <consortium name="The Broad Institute Genomics Platform"/>
            <consortium name="The Broad Institute Genome Sequencing Center for Infectious Disease"/>
            <person name="Wu L."/>
            <person name="Ma J."/>
        </authorList>
    </citation>
    <scope>NUCLEOTIDE SEQUENCE [LARGE SCALE GENOMIC DNA]</scope>
    <source>
        <strain evidence="7">CGMCC 1.15277</strain>
    </source>
</reference>
<dbReference type="PANTHER" id="PTHR24567:SF26">
    <property type="entry name" value="REGULATORY PROTEIN YEIL"/>
    <property type="match status" value="1"/>
</dbReference>
<sequence>MSTTVSEHLRRLPLFTSLPDAALDKLAAATTVETYGVGELVFTRMTPANCFFALTGGAVQLQVGNSQGTEKVVEIIRPGQTFGEAVMFVGRPFPVDAVVTEAAEVLRVPASAVDELLATDPSAARAMLASLSIRLHQLVQDVEMYTVQPARERVLGHLRQHADASGRVVFTPSKRAIASRLGITPETLSRTLRQLADEGLLAAAGSAVVLLG</sequence>
<dbReference type="InterPro" id="IPR018490">
    <property type="entry name" value="cNMP-bd_dom_sf"/>
</dbReference>
<evidence type="ECO:0000313" key="6">
    <source>
        <dbReference type="EMBL" id="MFC6396779.1"/>
    </source>
</evidence>
<dbReference type="EMBL" id="JBHSUA010000015">
    <property type="protein sequence ID" value="MFC6396779.1"/>
    <property type="molecule type" value="Genomic_DNA"/>
</dbReference>
<proteinExistence type="predicted"/>
<keyword evidence="3" id="KW-0804">Transcription</keyword>
<comment type="caution">
    <text evidence="6">The sequence shown here is derived from an EMBL/GenBank/DDBJ whole genome shotgun (WGS) entry which is preliminary data.</text>
</comment>
<feature type="domain" description="Cyclic nucleotide-binding" evidence="4">
    <location>
        <begin position="14"/>
        <end position="134"/>
    </location>
</feature>
<dbReference type="InterPro" id="IPR036390">
    <property type="entry name" value="WH_DNA-bd_sf"/>
</dbReference>
<evidence type="ECO:0000259" key="5">
    <source>
        <dbReference type="PROSITE" id="PS51063"/>
    </source>
</evidence>
<evidence type="ECO:0000256" key="1">
    <source>
        <dbReference type="ARBA" id="ARBA00023015"/>
    </source>
</evidence>
<dbReference type="Pfam" id="PF00027">
    <property type="entry name" value="cNMP_binding"/>
    <property type="match status" value="1"/>
</dbReference>
<dbReference type="Gene3D" id="1.10.10.10">
    <property type="entry name" value="Winged helix-like DNA-binding domain superfamily/Winged helix DNA-binding domain"/>
    <property type="match status" value="1"/>
</dbReference>
<keyword evidence="7" id="KW-1185">Reference proteome</keyword>
<protein>
    <submittedName>
        <fullName evidence="6">Crp/Fnr family transcriptional regulator</fullName>
    </submittedName>
</protein>
<dbReference type="PANTHER" id="PTHR24567">
    <property type="entry name" value="CRP FAMILY TRANSCRIPTIONAL REGULATORY PROTEIN"/>
    <property type="match status" value="1"/>
</dbReference>
<dbReference type="SUPFAM" id="SSF51206">
    <property type="entry name" value="cAMP-binding domain-like"/>
    <property type="match status" value="1"/>
</dbReference>
<dbReference type="Gene3D" id="2.60.120.10">
    <property type="entry name" value="Jelly Rolls"/>
    <property type="match status" value="1"/>
</dbReference>
<dbReference type="InterPro" id="IPR012318">
    <property type="entry name" value="HTH_CRP"/>
</dbReference>
<evidence type="ECO:0000256" key="3">
    <source>
        <dbReference type="ARBA" id="ARBA00023163"/>
    </source>
</evidence>
<dbReference type="Proteomes" id="UP001596266">
    <property type="component" value="Unassembled WGS sequence"/>
</dbReference>
<keyword evidence="1" id="KW-0805">Transcription regulation</keyword>
<dbReference type="InterPro" id="IPR000595">
    <property type="entry name" value="cNMP-bd_dom"/>
</dbReference>
<dbReference type="SMART" id="SM00100">
    <property type="entry name" value="cNMP"/>
    <property type="match status" value="1"/>
</dbReference>
<accession>A0ABW1WZV8</accession>
<feature type="domain" description="HTH crp-type" evidence="5">
    <location>
        <begin position="148"/>
        <end position="212"/>
    </location>
</feature>
<dbReference type="PROSITE" id="PS50042">
    <property type="entry name" value="CNMP_BINDING_3"/>
    <property type="match status" value="1"/>
</dbReference>
<dbReference type="PROSITE" id="PS51063">
    <property type="entry name" value="HTH_CRP_2"/>
    <property type="match status" value="1"/>
</dbReference>
<dbReference type="SMART" id="SM00419">
    <property type="entry name" value="HTH_CRP"/>
    <property type="match status" value="1"/>
</dbReference>